<dbReference type="Gene3D" id="2.10.109.10">
    <property type="entry name" value="Umud Fragment, subunit A"/>
    <property type="match status" value="1"/>
</dbReference>
<keyword evidence="2" id="KW-0378">Hydrolase</keyword>
<reference evidence="6" key="1">
    <citation type="journal article" date="2019" name="Int. J. Syst. Evol. Microbiol.">
        <title>The Global Catalogue of Microorganisms (GCM) 10K type strain sequencing project: providing services to taxonomists for standard genome sequencing and annotation.</title>
        <authorList>
            <consortium name="The Broad Institute Genomics Platform"/>
            <consortium name="The Broad Institute Genome Sequencing Center for Infectious Disease"/>
            <person name="Wu L."/>
            <person name="Ma J."/>
        </authorList>
    </citation>
    <scope>NUCLEOTIDE SEQUENCE [LARGE SCALE GENOMIC DNA]</scope>
    <source>
        <strain evidence="6">CGMCC 4.7132</strain>
    </source>
</reference>
<keyword evidence="3" id="KW-0472">Membrane</keyword>
<protein>
    <submittedName>
        <fullName evidence="5">S24 family peptidase</fullName>
    </submittedName>
</protein>
<organism evidence="5 6">
    <name type="scientific">Sphaerisporangium dianthi</name>
    <dbReference type="NCBI Taxonomy" id="1436120"/>
    <lineage>
        <taxon>Bacteria</taxon>
        <taxon>Bacillati</taxon>
        <taxon>Actinomycetota</taxon>
        <taxon>Actinomycetes</taxon>
        <taxon>Streptosporangiales</taxon>
        <taxon>Streptosporangiaceae</taxon>
        <taxon>Sphaerisporangium</taxon>
    </lineage>
</organism>
<dbReference type="PANTHER" id="PTHR12383">
    <property type="entry name" value="PROTEASE FAMILY S26 MITOCHONDRIAL INNER MEMBRANE PROTEASE-RELATED"/>
    <property type="match status" value="1"/>
</dbReference>
<evidence type="ECO:0000256" key="2">
    <source>
        <dbReference type="ARBA" id="ARBA00022801"/>
    </source>
</evidence>
<comment type="subcellular location">
    <subcellularLocation>
        <location evidence="1">Membrane</location>
    </subcellularLocation>
</comment>
<dbReference type="InterPro" id="IPR015927">
    <property type="entry name" value="Peptidase_S24_S26A/B/C"/>
</dbReference>
<dbReference type="RefSeq" id="WP_380849879.1">
    <property type="nucleotide sequence ID" value="NZ_JBHSFP010000039.1"/>
</dbReference>
<evidence type="ECO:0000313" key="5">
    <source>
        <dbReference type="EMBL" id="MFC4536091.1"/>
    </source>
</evidence>
<dbReference type="SUPFAM" id="SSF51306">
    <property type="entry name" value="LexA/Signal peptidase"/>
    <property type="match status" value="1"/>
</dbReference>
<gene>
    <name evidence="5" type="ORF">ACFO60_35440</name>
</gene>
<dbReference type="InterPro" id="IPR039418">
    <property type="entry name" value="LexA-like"/>
</dbReference>
<dbReference type="EMBL" id="JBHSFP010000039">
    <property type="protein sequence ID" value="MFC4536091.1"/>
    <property type="molecule type" value="Genomic_DNA"/>
</dbReference>
<feature type="domain" description="Peptidase S24/S26A/S26B/S26C" evidence="4">
    <location>
        <begin position="6"/>
        <end position="71"/>
    </location>
</feature>
<sequence>MWFMRVRVEGESMLPVLRPGDWLVVRRDARIRPGDLVVARLPAEPARMIVKRAAWRDGDGWWLESENQRAPGRKDSWDFGAVAPALLVGRVVLRYWPLRGGPRPR</sequence>
<evidence type="ECO:0000256" key="1">
    <source>
        <dbReference type="ARBA" id="ARBA00004370"/>
    </source>
</evidence>
<dbReference type="PANTHER" id="PTHR12383:SF16">
    <property type="entry name" value="MITOCHONDRIAL INNER MEMBRANE PROTEASE SUBUNIT 1"/>
    <property type="match status" value="1"/>
</dbReference>
<dbReference type="InterPro" id="IPR052064">
    <property type="entry name" value="Mito_IMP1_subunit"/>
</dbReference>
<dbReference type="Pfam" id="PF00717">
    <property type="entry name" value="Peptidase_S24"/>
    <property type="match status" value="1"/>
</dbReference>
<dbReference type="InterPro" id="IPR036286">
    <property type="entry name" value="LexA/Signal_pep-like_sf"/>
</dbReference>
<proteinExistence type="predicted"/>
<comment type="caution">
    <text evidence="5">The sequence shown here is derived from an EMBL/GenBank/DDBJ whole genome shotgun (WGS) entry which is preliminary data.</text>
</comment>
<evidence type="ECO:0000256" key="3">
    <source>
        <dbReference type="ARBA" id="ARBA00023136"/>
    </source>
</evidence>
<dbReference type="Proteomes" id="UP001596004">
    <property type="component" value="Unassembled WGS sequence"/>
</dbReference>
<evidence type="ECO:0000259" key="4">
    <source>
        <dbReference type="Pfam" id="PF00717"/>
    </source>
</evidence>
<dbReference type="CDD" id="cd06529">
    <property type="entry name" value="S24_LexA-like"/>
    <property type="match status" value="1"/>
</dbReference>
<accession>A0ABV9CSA8</accession>
<keyword evidence="6" id="KW-1185">Reference proteome</keyword>
<evidence type="ECO:0000313" key="6">
    <source>
        <dbReference type="Proteomes" id="UP001596004"/>
    </source>
</evidence>
<name>A0ABV9CSA8_9ACTN</name>